<organism evidence="10 11">
    <name type="scientific">Thermodesulfobacterium geofontis</name>
    <dbReference type="NCBI Taxonomy" id="1295609"/>
    <lineage>
        <taxon>Bacteria</taxon>
        <taxon>Pseudomonadati</taxon>
        <taxon>Thermodesulfobacteriota</taxon>
        <taxon>Thermodesulfobacteria</taxon>
        <taxon>Thermodesulfobacteriales</taxon>
        <taxon>Thermodesulfobacteriaceae</taxon>
        <taxon>Thermodesulfobacterium</taxon>
    </lineage>
</organism>
<proteinExistence type="inferred from homology"/>
<evidence type="ECO:0008006" key="12">
    <source>
        <dbReference type="Google" id="ProtNLM"/>
    </source>
</evidence>
<sequence>MFIKYRLLWGGLFHKKLRLLLSVIGIIIGVSSLLLMNSFGESAKLKTLKEIETFGPEVIMVVAGSVRVHGGRAIQTEITTTLKPDDAEALRKVKGIKYLSPVFNGDAIVRYLGNNLTTIINGVNEEYILIRKFPLAEGRNFLKDEIFGYKKVAILGYKVKNQLFGNEDPMGKIILINKLPFRVIGVLAPIGIDASNADQDDQILIPWSVALSALYNVDYIRSIYLSVESLEEISFIEKQINEILLKRHKVSERNKDFQIVKAEDILEVKTQTTKLFSSLVKSISILCLLVGALGVTAIMTLSVNERKKEIGIRKALGAEDRDILLQFLMESIFITLLGGIIGVLVGVAGSLILLPLFNYPLVFPWSPILISSFLTIIFGIIAGIYPAYKATKIDPIILLRQGF</sequence>
<evidence type="ECO:0000256" key="2">
    <source>
        <dbReference type="ARBA" id="ARBA00022475"/>
    </source>
</evidence>
<evidence type="ECO:0000256" key="4">
    <source>
        <dbReference type="ARBA" id="ARBA00022989"/>
    </source>
</evidence>
<keyword evidence="3 7" id="KW-0812">Transmembrane</keyword>
<evidence type="ECO:0000313" key="10">
    <source>
        <dbReference type="EMBL" id="PMP95469.1"/>
    </source>
</evidence>
<dbReference type="Proteomes" id="UP000235619">
    <property type="component" value="Unassembled WGS sequence"/>
</dbReference>
<comment type="caution">
    <text evidence="10">The sequence shown here is derived from an EMBL/GenBank/DDBJ whole genome shotgun (WGS) entry which is preliminary data.</text>
</comment>
<gene>
    <name evidence="10" type="ORF">C0169_05425</name>
</gene>
<feature type="domain" description="MacB-like periplasmic core" evidence="9">
    <location>
        <begin position="20"/>
        <end position="241"/>
    </location>
</feature>
<name>A0A2N7QAP9_9BACT</name>
<evidence type="ECO:0000256" key="7">
    <source>
        <dbReference type="SAM" id="Phobius"/>
    </source>
</evidence>
<dbReference type="Pfam" id="PF02687">
    <property type="entry name" value="FtsX"/>
    <property type="match status" value="1"/>
</dbReference>
<feature type="transmembrane region" description="Helical" evidence="7">
    <location>
        <begin position="20"/>
        <end position="39"/>
    </location>
</feature>
<dbReference type="AlphaFoldDB" id="A0A2N7QAP9"/>
<dbReference type="GO" id="GO:0005886">
    <property type="term" value="C:plasma membrane"/>
    <property type="evidence" value="ECO:0007669"/>
    <property type="project" value="UniProtKB-SubCell"/>
</dbReference>
<dbReference type="InterPro" id="IPR050250">
    <property type="entry name" value="Macrolide_Exporter_MacB"/>
</dbReference>
<dbReference type="PANTHER" id="PTHR30572:SF4">
    <property type="entry name" value="ABC TRANSPORTER PERMEASE YTRF"/>
    <property type="match status" value="1"/>
</dbReference>
<evidence type="ECO:0000256" key="1">
    <source>
        <dbReference type="ARBA" id="ARBA00004651"/>
    </source>
</evidence>
<evidence type="ECO:0000259" key="8">
    <source>
        <dbReference type="Pfam" id="PF02687"/>
    </source>
</evidence>
<feature type="transmembrane region" description="Helical" evidence="7">
    <location>
        <begin position="283"/>
        <end position="303"/>
    </location>
</feature>
<keyword evidence="2" id="KW-1003">Cell membrane</keyword>
<dbReference type="PANTHER" id="PTHR30572">
    <property type="entry name" value="MEMBRANE COMPONENT OF TRANSPORTER-RELATED"/>
    <property type="match status" value="1"/>
</dbReference>
<keyword evidence="4 7" id="KW-1133">Transmembrane helix</keyword>
<reference evidence="10 11" key="1">
    <citation type="submission" date="2018-01" db="EMBL/GenBank/DDBJ databases">
        <title>Metagenomic assembled genomes from two thermal pools in the Uzon Caldera, Kamchatka, Russia.</title>
        <authorList>
            <person name="Wilkins L."/>
            <person name="Ettinger C."/>
        </authorList>
    </citation>
    <scope>NUCLEOTIDE SEQUENCE [LARGE SCALE GENOMIC DNA]</scope>
    <source>
        <strain evidence="10">ARK-04</strain>
    </source>
</reference>
<evidence type="ECO:0000259" key="9">
    <source>
        <dbReference type="Pfam" id="PF12704"/>
    </source>
</evidence>
<accession>A0A2N7QAP9</accession>
<evidence type="ECO:0000313" key="11">
    <source>
        <dbReference type="Proteomes" id="UP000235619"/>
    </source>
</evidence>
<dbReference type="Pfam" id="PF12704">
    <property type="entry name" value="MacB_PCD"/>
    <property type="match status" value="1"/>
</dbReference>
<dbReference type="InterPro" id="IPR025857">
    <property type="entry name" value="MacB_PCD"/>
</dbReference>
<comment type="similarity">
    <text evidence="6">Belongs to the ABC-4 integral membrane protein family.</text>
</comment>
<comment type="subcellular location">
    <subcellularLocation>
        <location evidence="1">Cell membrane</location>
        <topology evidence="1">Multi-pass membrane protein</topology>
    </subcellularLocation>
</comment>
<protein>
    <recommendedName>
        <fullName evidence="12">FtsX-like permease family protein</fullName>
    </recommendedName>
</protein>
<feature type="transmembrane region" description="Helical" evidence="7">
    <location>
        <begin position="368"/>
        <end position="388"/>
    </location>
</feature>
<dbReference type="InterPro" id="IPR003838">
    <property type="entry name" value="ABC3_permease_C"/>
</dbReference>
<feature type="domain" description="ABC3 transporter permease C-terminal" evidence="8">
    <location>
        <begin position="282"/>
        <end position="395"/>
    </location>
</feature>
<evidence type="ECO:0000256" key="3">
    <source>
        <dbReference type="ARBA" id="ARBA00022692"/>
    </source>
</evidence>
<feature type="transmembrane region" description="Helical" evidence="7">
    <location>
        <begin position="323"/>
        <end position="356"/>
    </location>
</feature>
<dbReference type="EMBL" id="PNJD01000331">
    <property type="protein sequence ID" value="PMP95469.1"/>
    <property type="molecule type" value="Genomic_DNA"/>
</dbReference>
<dbReference type="GO" id="GO:0022857">
    <property type="term" value="F:transmembrane transporter activity"/>
    <property type="evidence" value="ECO:0007669"/>
    <property type="project" value="TreeGrafter"/>
</dbReference>
<keyword evidence="5 7" id="KW-0472">Membrane</keyword>
<evidence type="ECO:0000256" key="5">
    <source>
        <dbReference type="ARBA" id="ARBA00023136"/>
    </source>
</evidence>
<evidence type="ECO:0000256" key="6">
    <source>
        <dbReference type="ARBA" id="ARBA00038076"/>
    </source>
</evidence>